<organism evidence="1 2">
    <name type="scientific">Idiomarina tyrosinivorans</name>
    <dbReference type="NCBI Taxonomy" id="1445662"/>
    <lineage>
        <taxon>Bacteria</taxon>
        <taxon>Pseudomonadati</taxon>
        <taxon>Pseudomonadota</taxon>
        <taxon>Gammaproteobacteria</taxon>
        <taxon>Alteromonadales</taxon>
        <taxon>Idiomarinaceae</taxon>
        <taxon>Idiomarina</taxon>
    </lineage>
</organism>
<dbReference type="EMBL" id="PIQH01000004">
    <property type="protein sequence ID" value="RUO80579.1"/>
    <property type="molecule type" value="Genomic_DNA"/>
</dbReference>
<comment type="caution">
    <text evidence="1">The sequence shown here is derived from an EMBL/GenBank/DDBJ whole genome shotgun (WGS) entry which is preliminary data.</text>
</comment>
<dbReference type="InterPro" id="IPR021879">
    <property type="entry name" value="VC2046_fam"/>
</dbReference>
<keyword evidence="2" id="KW-1185">Reference proteome</keyword>
<dbReference type="AlphaFoldDB" id="A0A432ZRR1"/>
<name>A0A432ZRR1_9GAMM</name>
<dbReference type="Pfam" id="PF11993">
    <property type="entry name" value="VC2046"/>
    <property type="match status" value="1"/>
</dbReference>
<reference evidence="1 2" key="1">
    <citation type="journal article" date="2011" name="Front. Microbiol.">
        <title>Genomic signatures of strain selection and enhancement in Bacillus atrophaeus var. globigii, a historical biowarfare simulant.</title>
        <authorList>
            <person name="Gibbons H.S."/>
            <person name="Broomall S.M."/>
            <person name="McNew L.A."/>
            <person name="Daligault H."/>
            <person name="Chapman C."/>
            <person name="Bruce D."/>
            <person name="Karavis M."/>
            <person name="Krepps M."/>
            <person name="McGregor P.A."/>
            <person name="Hong C."/>
            <person name="Park K.H."/>
            <person name="Akmal A."/>
            <person name="Feldman A."/>
            <person name="Lin J.S."/>
            <person name="Chang W.E."/>
            <person name="Higgs B.W."/>
            <person name="Demirev P."/>
            <person name="Lindquist J."/>
            <person name="Liem A."/>
            <person name="Fochler E."/>
            <person name="Read T.D."/>
            <person name="Tapia R."/>
            <person name="Johnson S."/>
            <person name="Bishop-Lilly K.A."/>
            <person name="Detter C."/>
            <person name="Han C."/>
            <person name="Sozhamannan S."/>
            <person name="Rosenzweig C.N."/>
            <person name="Skowronski E.W."/>
        </authorList>
    </citation>
    <scope>NUCLEOTIDE SEQUENCE [LARGE SCALE GENOMIC DNA]</scope>
    <source>
        <strain evidence="1 2">CC-PW-9</strain>
    </source>
</reference>
<sequence>MTVEAADTLVSNVFRSSVVVKLVNPHSVDDVNVSARSDPASALARGYAGEFAWWLAQQDAIEAVETSAGAPSEADKDWQRSIGAKSQRPLQPSAQTHIYQPQQTPLSLTELYLADAIWPQPLACFDDPKRLGDEVWSNLSPQAQRRVRGEQPSQHANPRNPAGLYHILQQLGISPAEGDLLHSGRTA</sequence>
<proteinExistence type="predicted"/>
<evidence type="ECO:0000313" key="1">
    <source>
        <dbReference type="EMBL" id="RUO80579.1"/>
    </source>
</evidence>
<gene>
    <name evidence="1" type="ORF">CWI84_05840</name>
</gene>
<accession>A0A432ZRR1</accession>
<protein>
    <submittedName>
        <fullName evidence="1">Uncharacterized protein</fullName>
    </submittedName>
</protein>
<evidence type="ECO:0000313" key="2">
    <source>
        <dbReference type="Proteomes" id="UP000287996"/>
    </source>
</evidence>
<dbReference type="Proteomes" id="UP000287996">
    <property type="component" value="Unassembled WGS sequence"/>
</dbReference>